<reference evidence="2" key="1">
    <citation type="submission" date="2020-10" db="EMBL/GenBank/DDBJ databases">
        <authorList>
            <person name="Gilroy R."/>
        </authorList>
    </citation>
    <scope>NUCLEOTIDE SEQUENCE</scope>
    <source>
        <strain evidence="2">CHK189-12415</strain>
    </source>
</reference>
<gene>
    <name evidence="2" type="ORF">IAB37_03170</name>
</gene>
<dbReference type="Proteomes" id="UP000824241">
    <property type="component" value="Unassembled WGS sequence"/>
</dbReference>
<feature type="transmembrane region" description="Helical" evidence="1">
    <location>
        <begin position="117"/>
        <end position="137"/>
    </location>
</feature>
<evidence type="ECO:0008006" key="4">
    <source>
        <dbReference type="Google" id="ProtNLM"/>
    </source>
</evidence>
<proteinExistence type="predicted"/>
<feature type="transmembrane region" description="Helical" evidence="1">
    <location>
        <begin position="37"/>
        <end position="58"/>
    </location>
</feature>
<name>A0A9D1DX19_9FIRM</name>
<dbReference type="EMBL" id="DVHA01000103">
    <property type="protein sequence ID" value="HIR60557.1"/>
    <property type="molecule type" value="Genomic_DNA"/>
</dbReference>
<evidence type="ECO:0000313" key="2">
    <source>
        <dbReference type="EMBL" id="HIR60557.1"/>
    </source>
</evidence>
<protein>
    <recommendedName>
        <fullName evidence="4">DUF2178 domain-containing protein</fullName>
    </recommendedName>
</protein>
<dbReference type="AlphaFoldDB" id="A0A9D1DX19"/>
<sequence length="143" mass="15535">MKRKVLESLLAAGGVLLMAAGLLLLRASPEAERAVRVAPYLMVGLGSGMFGHGMGGIISRRALKGAPDVQKALEIERTDERNVMIGNAAKGKAFDLMTYLYGALTFSFAMMDIGIAPVLLLVAAYLFVHGYAVYWRIRLEKEM</sequence>
<keyword evidence="1" id="KW-0472">Membrane</keyword>
<comment type="caution">
    <text evidence="2">The sequence shown here is derived from an EMBL/GenBank/DDBJ whole genome shotgun (WGS) entry which is preliminary data.</text>
</comment>
<evidence type="ECO:0000256" key="1">
    <source>
        <dbReference type="SAM" id="Phobius"/>
    </source>
</evidence>
<keyword evidence="1" id="KW-1133">Transmembrane helix</keyword>
<keyword evidence="1" id="KW-0812">Transmembrane</keyword>
<organism evidence="2 3">
    <name type="scientific">Candidatus Faecivivens stercoravium</name>
    <dbReference type="NCBI Taxonomy" id="2840803"/>
    <lineage>
        <taxon>Bacteria</taxon>
        <taxon>Bacillati</taxon>
        <taxon>Bacillota</taxon>
        <taxon>Clostridia</taxon>
        <taxon>Eubacteriales</taxon>
        <taxon>Oscillospiraceae</taxon>
        <taxon>Oscillospiraceae incertae sedis</taxon>
        <taxon>Candidatus Faecivivens</taxon>
    </lineage>
</organism>
<reference evidence="2" key="2">
    <citation type="journal article" date="2021" name="PeerJ">
        <title>Extensive microbial diversity within the chicken gut microbiome revealed by metagenomics and culture.</title>
        <authorList>
            <person name="Gilroy R."/>
            <person name="Ravi A."/>
            <person name="Getino M."/>
            <person name="Pursley I."/>
            <person name="Horton D.L."/>
            <person name="Alikhan N.F."/>
            <person name="Baker D."/>
            <person name="Gharbi K."/>
            <person name="Hall N."/>
            <person name="Watson M."/>
            <person name="Adriaenssens E.M."/>
            <person name="Foster-Nyarko E."/>
            <person name="Jarju S."/>
            <person name="Secka A."/>
            <person name="Antonio M."/>
            <person name="Oren A."/>
            <person name="Chaudhuri R.R."/>
            <person name="La Ragione R."/>
            <person name="Hildebrand F."/>
            <person name="Pallen M.J."/>
        </authorList>
    </citation>
    <scope>NUCLEOTIDE SEQUENCE</scope>
    <source>
        <strain evidence="2">CHK189-12415</strain>
    </source>
</reference>
<accession>A0A9D1DX19</accession>
<evidence type="ECO:0000313" key="3">
    <source>
        <dbReference type="Proteomes" id="UP000824241"/>
    </source>
</evidence>